<accession>A0ABP1R3Y2</accession>
<dbReference type="SUPFAM" id="SSF51197">
    <property type="entry name" value="Clavaminate synthase-like"/>
    <property type="match status" value="1"/>
</dbReference>
<dbReference type="Gene3D" id="2.60.120.330">
    <property type="entry name" value="B-lactam Antibiotic, Isopenicillin N Synthase, Chain"/>
    <property type="match status" value="1"/>
</dbReference>
<keyword evidence="3" id="KW-1185">Reference proteome</keyword>
<gene>
    <name evidence="2" type="ORF">ODALV1_LOCUS18263</name>
</gene>
<dbReference type="Proteomes" id="UP001642540">
    <property type="component" value="Unassembled WGS sequence"/>
</dbReference>
<evidence type="ECO:0000313" key="3">
    <source>
        <dbReference type="Proteomes" id="UP001642540"/>
    </source>
</evidence>
<comment type="caution">
    <text evidence="2">The sequence shown here is derived from an EMBL/GenBank/DDBJ whole genome shotgun (WGS) entry which is preliminary data.</text>
</comment>
<evidence type="ECO:0000259" key="1">
    <source>
        <dbReference type="Pfam" id="PF03171"/>
    </source>
</evidence>
<organism evidence="2 3">
    <name type="scientific">Orchesella dallaii</name>
    <dbReference type="NCBI Taxonomy" id="48710"/>
    <lineage>
        <taxon>Eukaryota</taxon>
        <taxon>Metazoa</taxon>
        <taxon>Ecdysozoa</taxon>
        <taxon>Arthropoda</taxon>
        <taxon>Hexapoda</taxon>
        <taxon>Collembola</taxon>
        <taxon>Entomobryomorpha</taxon>
        <taxon>Entomobryoidea</taxon>
        <taxon>Orchesellidae</taxon>
        <taxon>Orchesellinae</taxon>
        <taxon>Orchesella</taxon>
    </lineage>
</organism>
<dbReference type="InterPro" id="IPR027443">
    <property type="entry name" value="IPNS-like_sf"/>
</dbReference>
<feature type="domain" description="Isopenicillin N synthase-like Fe(2+) 2OG dioxygenase" evidence="1">
    <location>
        <begin position="198"/>
        <end position="271"/>
    </location>
</feature>
<evidence type="ECO:0000313" key="2">
    <source>
        <dbReference type="EMBL" id="CAL8118741.1"/>
    </source>
</evidence>
<dbReference type="InterPro" id="IPR044861">
    <property type="entry name" value="IPNS-like_FE2OG_OXY"/>
</dbReference>
<dbReference type="EMBL" id="CAXLJM020000057">
    <property type="protein sequence ID" value="CAL8118741.1"/>
    <property type="molecule type" value="Genomic_DNA"/>
</dbReference>
<protein>
    <recommendedName>
        <fullName evidence="1">Isopenicillin N synthase-like Fe(2+) 2OG dioxygenase domain-containing protein</fullName>
    </recommendedName>
</protein>
<dbReference type="Pfam" id="PF03171">
    <property type="entry name" value="2OG-FeII_Oxy"/>
    <property type="match status" value="1"/>
</dbReference>
<sequence length="660" mass="74817">MEIPAHTVIMAGPSQAPVQEMSEPICRFPTLSWKSSNAELCQQMLRAQGGVILFKDLSAKIPIIEIRETFCTLLQNPKLCSTLNDLFPERGVYSDGRDGKSTKEKPDQKVMMQLSCDIILELLSNHAQFVEESLGSSFLTVLNFYNSVTSSIIPRLLNLSQYVLKRGMNTGSDSEITGIHHQGNYNYRAVEYFPIKINKVRCAEHREFGTFTVLFQDQKEGGMEVNCYGEWIPIPKESEMVFMWDWSAFIFSNGRIMPPSRRVVPLTNNKHWNRAPFRFENSIHVAADVDAFLRPILTNEASVFDPTAMENLTVKKFHDIIRSSEVQTEAEETEPEANKVYKFLFAQAHSNDFGLLDQVTPHISWRFAMARIPADEEWLCTPKYYYSSVIFSGGGASNGSITSTFKLDPELLHYLLVESPGSSKCHQTKESKSVNLGEEEFKLLNHILPSFCKQPGEALARRMNSSGWGQRGGEYFTISEEEDWLIGRKTSLQFPLLIVEVVESLYENETPESSKGNKQSLSYCAVSCIARRLPKILKKNKNHHYMLLHLFLHHHSSSPQCCNNNGDSSSSILLQAKRIRNELGRRVGICWFAKKELEKRNSTDDDLLSILHCGKEDKLKTHHSLTSSLIVSSAYVCGQPLSYVLEWNGVIDTGRKKQKS</sequence>
<reference evidence="2 3" key="1">
    <citation type="submission" date="2024-08" db="EMBL/GenBank/DDBJ databases">
        <authorList>
            <person name="Cucini C."/>
            <person name="Frati F."/>
        </authorList>
    </citation>
    <scope>NUCLEOTIDE SEQUENCE [LARGE SCALE GENOMIC DNA]</scope>
</reference>
<name>A0ABP1R3Y2_9HEXA</name>
<proteinExistence type="predicted"/>